<dbReference type="PANTHER" id="PTHR43102">
    <property type="entry name" value="SLR1143 PROTEIN"/>
    <property type="match status" value="1"/>
</dbReference>
<proteinExistence type="predicted"/>
<dbReference type="OrthoDB" id="303614at2759"/>
<evidence type="ECO:0000259" key="6">
    <source>
        <dbReference type="PROSITE" id="PS50178"/>
    </source>
</evidence>
<dbReference type="Gene3D" id="3.30.40.10">
    <property type="entry name" value="Zinc/RING finger domain, C3HC4 (zinc finger)"/>
    <property type="match status" value="1"/>
</dbReference>
<dbReference type="InterPro" id="IPR013083">
    <property type="entry name" value="Znf_RING/FYVE/PHD"/>
</dbReference>
<dbReference type="InterPro" id="IPR000306">
    <property type="entry name" value="Znf_FYVE"/>
</dbReference>
<dbReference type="VEuPathDB" id="FungiDB:H257_01987"/>
<dbReference type="CDD" id="cd00065">
    <property type="entry name" value="FYVE_like_SF"/>
    <property type="match status" value="1"/>
</dbReference>
<keyword evidence="2 4" id="KW-0863">Zinc-finger</keyword>
<dbReference type="Gene3D" id="3.30.450.40">
    <property type="match status" value="1"/>
</dbReference>
<dbReference type="Pfam" id="PF01363">
    <property type="entry name" value="FYVE"/>
    <property type="match status" value="1"/>
</dbReference>
<protein>
    <recommendedName>
        <fullName evidence="6">FYVE-type domain-containing protein</fullName>
    </recommendedName>
</protein>
<dbReference type="PANTHER" id="PTHR43102:SF2">
    <property type="entry name" value="GAF DOMAIN-CONTAINING PROTEIN"/>
    <property type="match status" value="1"/>
</dbReference>
<organism evidence="7">
    <name type="scientific">Aphanomyces astaci</name>
    <name type="common">Crayfish plague agent</name>
    <dbReference type="NCBI Taxonomy" id="112090"/>
    <lineage>
        <taxon>Eukaryota</taxon>
        <taxon>Sar</taxon>
        <taxon>Stramenopiles</taxon>
        <taxon>Oomycota</taxon>
        <taxon>Saprolegniomycetes</taxon>
        <taxon>Saprolegniales</taxon>
        <taxon>Verrucalvaceae</taxon>
        <taxon>Aphanomyces</taxon>
    </lineage>
</organism>
<dbReference type="InterPro" id="IPR003018">
    <property type="entry name" value="GAF"/>
</dbReference>
<dbReference type="EMBL" id="KI913116">
    <property type="protein sequence ID" value="ETV86969.1"/>
    <property type="molecule type" value="Genomic_DNA"/>
</dbReference>
<keyword evidence="1" id="KW-0479">Metal-binding</keyword>
<dbReference type="SUPFAM" id="SSF57903">
    <property type="entry name" value="FYVE/PHD zinc finger"/>
    <property type="match status" value="1"/>
</dbReference>
<dbReference type="GO" id="GO:0008270">
    <property type="term" value="F:zinc ion binding"/>
    <property type="evidence" value="ECO:0007669"/>
    <property type="project" value="UniProtKB-KW"/>
</dbReference>
<evidence type="ECO:0000256" key="5">
    <source>
        <dbReference type="SAM" id="MobiDB-lite"/>
    </source>
</evidence>
<evidence type="ECO:0000256" key="1">
    <source>
        <dbReference type="ARBA" id="ARBA00022723"/>
    </source>
</evidence>
<feature type="region of interest" description="Disordered" evidence="5">
    <location>
        <begin position="104"/>
        <end position="154"/>
    </location>
</feature>
<sequence length="454" mass="50713">MMRVNNGSTDVLRMDQLMHQDDWVRDSERHRCHVCTRNFTKLRRRHHCRVCGEVVCYNCLLKKYAELPVKGRTDVKVCMSCILIHATKQNGASAALPPQIVSSSTSVIRPPSEQAMRYSSRDTVDSRKHSEHTNPYSPHESFVERSSGRHLSRGDASDTIDYPLDFSWGYAWPKPPVLPDELDRLAMLHSFDILDSPTEDVFDIICELASNALKCPIAVVSLIDEDRQWFKASVGLAQTEIPRNVSFCAHTIISKEPMVVLDALQDKRFMKNPLVTGAASIRFYAGSPICTPSGHVIGTVFVFDNQPRTSCDLATLEKLSNVAMKNLEDRNRARNSTMSIKDGAAETTAVVVAPPPPPNAQLDSQDLVVQAANNTFDGQVVAGPKMETMLMDLLCRTTETQQQLATQQGAMFQTLGQHTVQIDKLADAVKRMEAKLDAREEQEDSMVFINAHRD</sequence>
<dbReference type="PROSITE" id="PS50178">
    <property type="entry name" value="ZF_FYVE"/>
    <property type="match status" value="1"/>
</dbReference>
<dbReference type="InterPro" id="IPR029016">
    <property type="entry name" value="GAF-like_dom_sf"/>
</dbReference>
<evidence type="ECO:0000256" key="4">
    <source>
        <dbReference type="PROSITE-ProRule" id="PRU00091"/>
    </source>
</evidence>
<name>W4H6N9_APHAT</name>
<dbReference type="AlphaFoldDB" id="W4H6N9"/>
<dbReference type="RefSeq" id="XP_009823768.1">
    <property type="nucleotide sequence ID" value="XM_009825466.1"/>
</dbReference>
<dbReference type="InterPro" id="IPR017455">
    <property type="entry name" value="Znf_FYVE-rel"/>
</dbReference>
<dbReference type="Pfam" id="PF01590">
    <property type="entry name" value="GAF"/>
    <property type="match status" value="1"/>
</dbReference>
<reference evidence="7" key="1">
    <citation type="submission" date="2013-12" db="EMBL/GenBank/DDBJ databases">
        <title>The Genome Sequence of Aphanomyces astaci APO3.</title>
        <authorList>
            <consortium name="The Broad Institute Genomics Platform"/>
            <person name="Russ C."/>
            <person name="Tyler B."/>
            <person name="van West P."/>
            <person name="Dieguez-Uribeondo J."/>
            <person name="Young S.K."/>
            <person name="Zeng Q."/>
            <person name="Gargeya S."/>
            <person name="Fitzgerald M."/>
            <person name="Abouelleil A."/>
            <person name="Alvarado L."/>
            <person name="Chapman S.B."/>
            <person name="Gainer-Dewar J."/>
            <person name="Goldberg J."/>
            <person name="Griggs A."/>
            <person name="Gujja S."/>
            <person name="Hansen M."/>
            <person name="Howarth C."/>
            <person name="Imamovic A."/>
            <person name="Ireland A."/>
            <person name="Larimer J."/>
            <person name="McCowan C."/>
            <person name="Murphy C."/>
            <person name="Pearson M."/>
            <person name="Poon T.W."/>
            <person name="Priest M."/>
            <person name="Roberts A."/>
            <person name="Saif S."/>
            <person name="Shea T."/>
            <person name="Sykes S."/>
            <person name="Wortman J."/>
            <person name="Nusbaum C."/>
            <person name="Birren B."/>
        </authorList>
    </citation>
    <scope>NUCLEOTIDE SEQUENCE [LARGE SCALE GENOMIC DNA]</scope>
    <source>
        <strain evidence="7">APO3</strain>
    </source>
</reference>
<dbReference type="SMART" id="SM00064">
    <property type="entry name" value="FYVE"/>
    <property type="match status" value="1"/>
</dbReference>
<dbReference type="InterPro" id="IPR011011">
    <property type="entry name" value="Znf_FYVE_PHD"/>
</dbReference>
<dbReference type="SMART" id="SM00065">
    <property type="entry name" value="GAF"/>
    <property type="match status" value="1"/>
</dbReference>
<feature type="compositionally biased region" description="Basic and acidic residues" evidence="5">
    <location>
        <begin position="119"/>
        <end position="132"/>
    </location>
</feature>
<evidence type="ECO:0000313" key="7">
    <source>
        <dbReference type="EMBL" id="ETV86969.1"/>
    </source>
</evidence>
<dbReference type="SUPFAM" id="SSF55781">
    <property type="entry name" value="GAF domain-like"/>
    <property type="match status" value="1"/>
</dbReference>
<evidence type="ECO:0000256" key="3">
    <source>
        <dbReference type="ARBA" id="ARBA00022833"/>
    </source>
</evidence>
<keyword evidence="3" id="KW-0862">Zinc</keyword>
<feature type="compositionally biased region" description="Basic and acidic residues" evidence="5">
    <location>
        <begin position="141"/>
        <end position="154"/>
    </location>
</feature>
<evidence type="ECO:0000256" key="2">
    <source>
        <dbReference type="ARBA" id="ARBA00022771"/>
    </source>
</evidence>
<gene>
    <name evidence="7" type="ORF">H257_01987</name>
</gene>
<dbReference type="GeneID" id="20803983"/>
<accession>W4H6N9</accession>
<feature type="domain" description="FYVE-type" evidence="6">
    <location>
        <begin position="26"/>
        <end position="86"/>
    </location>
</feature>